<feature type="region of interest" description="Disordered" evidence="1">
    <location>
        <begin position="34"/>
        <end position="55"/>
    </location>
</feature>
<dbReference type="SUPFAM" id="SSF109854">
    <property type="entry name" value="DinB/YfiT-like putative metalloenzymes"/>
    <property type="match status" value="1"/>
</dbReference>
<dbReference type="EMBL" id="QQXL01000003">
    <property type="protein sequence ID" value="RKW70806.1"/>
    <property type="molecule type" value="Genomic_DNA"/>
</dbReference>
<dbReference type="AlphaFoldDB" id="A0A496PK04"/>
<dbReference type="InterPro" id="IPR007061">
    <property type="entry name" value="MST-like"/>
</dbReference>
<dbReference type="Proteomes" id="UP000273119">
    <property type="component" value="Unassembled WGS sequence"/>
</dbReference>
<sequence>MTNSPVDLKALLFDRYRQERATLWHKAGLDPAAAGTATLTPGSPHMPAQTSAQTSPQTPALAEHLQRAPMTPTGTNLLGLVKHVALVEAGYFGDCFGRPFPDPPAYFDATNPAFEPDDDLWAFADESPEQVLALALRAAEHADTTIRANALEAMGHVPWWGESGRDASLAELLVHMLDEVARHLGHADIVRELVDGEAGYRPGNSNLPEHRTPQEWAKRHAKLAAVAQNARLDAGH</sequence>
<comment type="caution">
    <text evidence="2">The sequence shown here is derived from an EMBL/GenBank/DDBJ whole genome shotgun (WGS) entry which is preliminary data.</text>
</comment>
<organism evidence="2 3">
    <name type="scientific">Galactobacter caseinivorans</name>
    <dbReference type="NCBI Taxonomy" id="2676123"/>
    <lineage>
        <taxon>Bacteria</taxon>
        <taxon>Bacillati</taxon>
        <taxon>Actinomycetota</taxon>
        <taxon>Actinomycetes</taxon>
        <taxon>Micrococcales</taxon>
        <taxon>Micrococcaceae</taxon>
        <taxon>Galactobacter</taxon>
    </lineage>
</organism>
<evidence type="ECO:0000313" key="3">
    <source>
        <dbReference type="Proteomes" id="UP000273119"/>
    </source>
</evidence>
<name>A0A496PK04_9MICC</name>
<reference evidence="2 3" key="1">
    <citation type="submission" date="2018-07" db="EMBL/GenBank/DDBJ databases">
        <title>Arthrobacter sp. nov., isolated from raw cow's milk with high bacterial count.</title>
        <authorList>
            <person name="Hahne J."/>
            <person name="Isele D."/>
            <person name="Lipski A."/>
        </authorList>
    </citation>
    <scope>NUCLEOTIDE SEQUENCE [LARGE SCALE GENOMIC DNA]</scope>
    <source>
        <strain evidence="2 3">JZ R-183</strain>
    </source>
</reference>
<gene>
    <name evidence="2" type="ORF">DWQ67_06860</name>
</gene>
<dbReference type="RefSeq" id="WP_121484832.1">
    <property type="nucleotide sequence ID" value="NZ_QQXL01000003.1"/>
</dbReference>
<keyword evidence="3" id="KW-1185">Reference proteome</keyword>
<proteinExistence type="predicted"/>
<accession>A0A496PK04</accession>
<evidence type="ECO:0000313" key="2">
    <source>
        <dbReference type="EMBL" id="RKW70806.1"/>
    </source>
</evidence>
<dbReference type="Pfam" id="PF04978">
    <property type="entry name" value="MST"/>
    <property type="match status" value="1"/>
</dbReference>
<dbReference type="InterPro" id="IPR034660">
    <property type="entry name" value="DinB/YfiT-like"/>
</dbReference>
<protein>
    <submittedName>
        <fullName evidence="2">DUF664 domain-containing protein</fullName>
    </submittedName>
</protein>
<dbReference type="Gene3D" id="1.20.120.450">
    <property type="entry name" value="dinb family like domain"/>
    <property type="match status" value="1"/>
</dbReference>
<evidence type="ECO:0000256" key="1">
    <source>
        <dbReference type="SAM" id="MobiDB-lite"/>
    </source>
</evidence>